<proteinExistence type="predicted"/>
<dbReference type="InterPro" id="IPR018891">
    <property type="entry name" value="AIPR_C"/>
</dbReference>
<dbReference type="RefSeq" id="WP_035292466.1">
    <property type="nucleotide sequence ID" value="NZ_CP011074.1"/>
</dbReference>
<protein>
    <recommendedName>
        <fullName evidence="4">Abortive phage infection protein</fullName>
    </recommendedName>
</protein>
<dbReference type="InterPro" id="IPR055101">
    <property type="entry name" value="AIPR_N"/>
</dbReference>
<organism evidence="3">
    <name type="scientific">Brevibacillus laterosporus</name>
    <name type="common">Bacillus laterosporus</name>
    <dbReference type="NCBI Taxonomy" id="1465"/>
    <lineage>
        <taxon>Bacteria</taxon>
        <taxon>Bacillati</taxon>
        <taxon>Bacillota</taxon>
        <taxon>Bacilli</taxon>
        <taxon>Bacillales</taxon>
        <taxon>Paenibacillaceae</taxon>
        <taxon>Brevibacillus</taxon>
    </lineage>
</organism>
<dbReference type="EMBL" id="CP011074">
    <property type="protein sequence ID" value="AKF93467.1"/>
    <property type="molecule type" value="Genomic_DNA"/>
</dbReference>
<sequence>MKNDFIEFSYVFQQHVLINMQNSETDERENSFTDYMMSCLIEDGTLEDGTPLYYRKGGMQINGYSFVEEMGILNLFVSKYNASSPPVNVRISDLESTMNRLFMFLKKTLNGLNNNLEKGTPLNDLILKLIEVKESLVKVNLYFLTDGVIKKAWNKELSLDNLEIEVHIWDLERLFRNITSGKNREAIEIDFERLGGSIPCLEMPEKNETYETYLAIFPADLLVEIYGKYRSRLLEGNVRSFLQIRGSVNKGIRDTIKNEPHMFLAYNNGISAVAENIDIVKNTEGLAIRRVRDFQIVNGGQTTATLYQVNKKDRISLKGVNVQVKLTVVSDPTMVGEIVPKISEYANSQNKIQGADFSSNHPYHRTLEELSRTVWAPVVRGMQRQTKWYYERARGQYLVDRGRENTLTYKRNFDAEFPKHQKFDKTELAKYVFVWHQKPYLVSRGAQKNFNEFMDYINKEKLPLPVQIDYERLIALAILYKKAEQLLKEQKQSYPAYRSYIVAYSIAWISYVTDGEIDLDTIWRNQDISESIKESIKYILPYANQHIVNAPGNGNISEWCKKKECWDALTKLNIDIPDSLLD</sequence>
<accession>A0A0F7EFL0</accession>
<evidence type="ECO:0008006" key="4">
    <source>
        <dbReference type="Google" id="ProtNLM"/>
    </source>
</evidence>
<name>A0A0F7EFL0_BRELA</name>
<gene>
    <name evidence="3" type="ORF">EX87_07360</name>
</gene>
<evidence type="ECO:0000313" key="3">
    <source>
        <dbReference type="EMBL" id="AKF93467.1"/>
    </source>
</evidence>
<evidence type="ECO:0000259" key="2">
    <source>
        <dbReference type="Pfam" id="PF22879"/>
    </source>
</evidence>
<feature type="domain" description="Abortive phage infection protein C-terminal" evidence="1">
    <location>
        <begin position="234"/>
        <end position="550"/>
    </location>
</feature>
<dbReference type="Pfam" id="PF22879">
    <property type="entry name" value="AIPR_N"/>
    <property type="match status" value="1"/>
</dbReference>
<evidence type="ECO:0000259" key="1">
    <source>
        <dbReference type="Pfam" id="PF10592"/>
    </source>
</evidence>
<feature type="domain" description="Abortive infection phage resistance protein N-terminal" evidence="2">
    <location>
        <begin position="32"/>
        <end position="176"/>
    </location>
</feature>
<reference evidence="3" key="1">
    <citation type="submission" date="2015-03" db="EMBL/GenBank/DDBJ databases">
        <title>MIGS Cultured Bacterial/Archaeal sample from Brevibacillus laterosporus.</title>
        <authorList>
            <person name="Zeng D."/>
            <person name="Zhu L."/>
            <person name="Dong G."/>
            <person name="Ye W."/>
            <person name="Ren D."/>
            <person name="Wu L."/>
            <person name="Xu J."/>
            <person name="Li G."/>
            <person name="Guo L."/>
        </authorList>
    </citation>
    <scope>NUCLEOTIDE SEQUENCE</scope>
    <source>
        <strain evidence="3">B9</strain>
    </source>
</reference>
<dbReference type="Pfam" id="PF10592">
    <property type="entry name" value="AIPR"/>
    <property type="match status" value="1"/>
</dbReference>
<dbReference type="AlphaFoldDB" id="A0A0F7EFL0"/>